<dbReference type="RefSeq" id="WP_189059046.1">
    <property type="nucleotide sequence ID" value="NZ_BMMK01000016.1"/>
</dbReference>
<sequence>MGYRRQTGHVLVALAALGALSAGCGTGGQGHSGQSPAELLPFNSEQFAPANLEELAARAGCEDLEVQVNAESIRSGYCHSGQDQFVLTTFTTQKGQQEWTDQALGSGQVLIGNGWAAGAEAEMLQQLRDKLGGSLQGGGHH</sequence>
<reference evidence="2" key="2">
    <citation type="submission" date="2020-09" db="EMBL/GenBank/DDBJ databases">
        <authorList>
            <person name="Sun Q."/>
            <person name="Zhou Y."/>
        </authorList>
    </citation>
    <scope>NUCLEOTIDE SEQUENCE</scope>
    <source>
        <strain evidence="2">CGMCC 4.5737</strain>
    </source>
</reference>
<name>A0A8J3C9Q4_9PSEU</name>
<accession>A0A8J3C9Q4</accession>
<keyword evidence="1" id="KW-0732">Signal</keyword>
<dbReference type="Proteomes" id="UP000637578">
    <property type="component" value="Unassembled WGS sequence"/>
</dbReference>
<comment type="caution">
    <text evidence="2">The sequence shown here is derived from an EMBL/GenBank/DDBJ whole genome shotgun (WGS) entry which is preliminary data.</text>
</comment>
<keyword evidence="3" id="KW-1185">Reference proteome</keyword>
<dbReference type="AlphaFoldDB" id="A0A8J3C9Q4"/>
<proteinExistence type="predicted"/>
<dbReference type="PROSITE" id="PS51257">
    <property type="entry name" value="PROKAR_LIPOPROTEIN"/>
    <property type="match status" value="1"/>
</dbReference>
<evidence type="ECO:0008006" key="4">
    <source>
        <dbReference type="Google" id="ProtNLM"/>
    </source>
</evidence>
<reference evidence="2" key="1">
    <citation type="journal article" date="2014" name="Int. J. Syst. Evol. Microbiol.">
        <title>Complete genome sequence of Corynebacterium casei LMG S-19264T (=DSM 44701T), isolated from a smear-ripened cheese.</title>
        <authorList>
            <consortium name="US DOE Joint Genome Institute (JGI-PGF)"/>
            <person name="Walter F."/>
            <person name="Albersmeier A."/>
            <person name="Kalinowski J."/>
            <person name="Ruckert C."/>
        </authorList>
    </citation>
    <scope>NUCLEOTIDE SEQUENCE</scope>
    <source>
        <strain evidence="2">CGMCC 4.5737</strain>
    </source>
</reference>
<evidence type="ECO:0000313" key="2">
    <source>
        <dbReference type="EMBL" id="GGM61314.1"/>
    </source>
</evidence>
<evidence type="ECO:0000256" key="1">
    <source>
        <dbReference type="SAM" id="SignalP"/>
    </source>
</evidence>
<protein>
    <recommendedName>
        <fullName evidence="4">Lipoprotein</fullName>
    </recommendedName>
</protein>
<evidence type="ECO:0000313" key="3">
    <source>
        <dbReference type="Proteomes" id="UP000637578"/>
    </source>
</evidence>
<organism evidence="2 3">
    <name type="scientific">Longimycelium tulufanense</name>
    <dbReference type="NCBI Taxonomy" id="907463"/>
    <lineage>
        <taxon>Bacteria</taxon>
        <taxon>Bacillati</taxon>
        <taxon>Actinomycetota</taxon>
        <taxon>Actinomycetes</taxon>
        <taxon>Pseudonocardiales</taxon>
        <taxon>Pseudonocardiaceae</taxon>
        <taxon>Longimycelium</taxon>
    </lineage>
</organism>
<feature type="chain" id="PRO_5039303681" description="Lipoprotein" evidence="1">
    <location>
        <begin position="22"/>
        <end position="141"/>
    </location>
</feature>
<gene>
    <name evidence="2" type="ORF">GCM10012275_35420</name>
</gene>
<feature type="signal peptide" evidence="1">
    <location>
        <begin position="1"/>
        <end position="21"/>
    </location>
</feature>
<dbReference type="EMBL" id="BMMK01000016">
    <property type="protein sequence ID" value="GGM61314.1"/>
    <property type="molecule type" value="Genomic_DNA"/>
</dbReference>